<dbReference type="Pfam" id="PF11836">
    <property type="entry name" value="Phage_TAC_11"/>
    <property type="match status" value="1"/>
</dbReference>
<keyword evidence="2" id="KW-1185">Reference proteome</keyword>
<organism evidence="1 2">
    <name type="scientific">Martelella alba</name>
    <dbReference type="NCBI Taxonomy" id="2590451"/>
    <lineage>
        <taxon>Bacteria</taxon>
        <taxon>Pseudomonadati</taxon>
        <taxon>Pseudomonadota</taxon>
        <taxon>Alphaproteobacteria</taxon>
        <taxon>Hyphomicrobiales</taxon>
        <taxon>Aurantimonadaceae</taxon>
        <taxon>Martelella</taxon>
    </lineage>
</organism>
<dbReference type="AlphaFoldDB" id="A0A506U680"/>
<dbReference type="InterPro" id="IPR021791">
    <property type="entry name" value="Phage_TAC_11"/>
</dbReference>
<dbReference type="EMBL" id="VHLG01000012">
    <property type="protein sequence ID" value="TPW28611.1"/>
    <property type="molecule type" value="Genomic_DNA"/>
</dbReference>
<gene>
    <name evidence="1" type="ORF">FJU08_17565</name>
</gene>
<accession>A0A506U680</accession>
<dbReference type="OrthoDB" id="7509188at2"/>
<protein>
    <submittedName>
        <fullName evidence="1">Gene transfer agent family protein</fullName>
    </submittedName>
</protein>
<name>A0A506U680_9HYPH</name>
<reference evidence="1 2" key="1">
    <citation type="submission" date="2019-06" db="EMBL/GenBank/DDBJ databases">
        <authorList>
            <person name="Li M."/>
        </authorList>
    </citation>
    <scope>NUCLEOTIDE SEQUENCE [LARGE SCALE GENOMIC DNA]</scope>
    <source>
        <strain evidence="1 2">BGMRC2036</strain>
    </source>
</reference>
<sequence length="185" mass="20514">MAELIDEWAGRERCFRLSFGNVLDLEQACRGDAIGEIFLRLTTGKFRVEDVFHIIRMGLIGGGETTVEAKRLVETHFDQYPYLDNAELAGNILIAVMTGIEDADTASSDSDAVPTPISFSEASQICRLFHMSPIELKAMDYADFINMLKGFNASSSQKAEPPSEEEFDDILARYEPEALTHGGKL</sequence>
<evidence type="ECO:0000313" key="1">
    <source>
        <dbReference type="EMBL" id="TPW28611.1"/>
    </source>
</evidence>
<evidence type="ECO:0000313" key="2">
    <source>
        <dbReference type="Proteomes" id="UP000318801"/>
    </source>
</evidence>
<comment type="caution">
    <text evidence="1">The sequence shown here is derived from an EMBL/GenBank/DDBJ whole genome shotgun (WGS) entry which is preliminary data.</text>
</comment>
<dbReference type="RefSeq" id="WP_141150329.1">
    <property type="nucleotide sequence ID" value="NZ_VHLG01000012.1"/>
</dbReference>
<proteinExistence type="predicted"/>
<dbReference type="Proteomes" id="UP000318801">
    <property type="component" value="Unassembled WGS sequence"/>
</dbReference>